<dbReference type="Gene3D" id="1.10.1370.10">
    <property type="entry name" value="Neurolysin, domain 3"/>
    <property type="match status" value="1"/>
</dbReference>
<dbReference type="EMBL" id="CP076456">
    <property type="protein sequence ID" value="QWQ35022.1"/>
    <property type="molecule type" value="Genomic_DNA"/>
</dbReference>
<evidence type="ECO:0000259" key="8">
    <source>
        <dbReference type="Pfam" id="PF01432"/>
    </source>
</evidence>
<evidence type="ECO:0000256" key="2">
    <source>
        <dbReference type="ARBA" id="ARBA00022670"/>
    </source>
</evidence>
<evidence type="ECO:0000256" key="3">
    <source>
        <dbReference type="ARBA" id="ARBA00022723"/>
    </source>
</evidence>
<comment type="cofactor">
    <cofactor evidence="7">
        <name>Zn(2+)</name>
        <dbReference type="ChEBI" id="CHEBI:29105"/>
    </cofactor>
    <text evidence="7">Binds 1 zinc ion.</text>
</comment>
<dbReference type="Gene3D" id="3.40.390.10">
    <property type="entry name" value="Collagenase (Catalytic Domain)"/>
    <property type="match status" value="1"/>
</dbReference>
<dbReference type="Gene3D" id="1.10.1370.40">
    <property type="match status" value="1"/>
</dbReference>
<keyword evidence="6 7" id="KW-0482">Metalloprotease</keyword>
<evidence type="ECO:0000256" key="1">
    <source>
        <dbReference type="ARBA" id="ARBA00006040"/>
    </source>
</evidence>
<reference evidence="9" key="1">
    <citation type="submission" date="2021-06" db="EMBL/GenBank/DDBJ databases">
        <title>Novel species in genus Arthrobacter.</title>
        <authorList>
            <person name="Zhang G."/>
        </authorList>
    </citation>
    <scope>NUCLEOTIDE SEQUENCE</scope>
    <source>
        <strain evidence="9">Zg-ZUI122</strain>
    </source>
</reference>
<dbReference type="InterPro" id="IPR001567">
    <property type="entry name" value="Pept_M3A_M3B_dom"/>
</dbReference>
<dbReference type="GO" id="GO:0006508">
    <property type="term" value="P:proteolysis"/>
    <property type="evidence" value="ECO:0007669"/>
    <property type="project" value="UniProtKB-KW"/>
</dbReference>
<dbReference type="InterPro" id="IPR034005">
    <property type="entry name" value="M3A_DCP"/>
</dbReference>
<dbReference type="Pfam" id="PF01432">
    <property type="entry name" value="Peptidase_M3"/>
    <property type="match status" value="1"/>
</dbReference>
<keyword evidence="2 7" id="KW-0645">Protease</keyword>
<evidence type="ECO:0000256" key="5">
    <source>
        <dbReference type="ARBA" id="ARBA00022833"/>
    </source>
</evidence>
<dbReference type="InterPro" id="IPR024077">
    <property type="entry name" value="Neurolysin/TOP_dom2"/>
</dbReference>
<dbReference type="PANTHER" id="PTHR43660:SF1">
    <property type="entry name" value="DIPEPTIDYL CARBOXYPEPTIDASE"/>
    <property type="match status" value="1"/>
</dbReference>
<evidence type="ECO:0000313" key="10">
    <source>
        <dbReference type="Proteomes" id="UP000680588"/>
    </source>
</evidence>
<gene>
    <name evidence="9" type="ORF">KG104_10835</name>
</gene>
<dbReference type="CDD" id="cd06456">
    <property type="entry name" value="M3A_DCP"/>
    <property type="match status" value="1"/>
</dbReference>
<name>A0A975S4M7_9MICC</name>
<evidence type="ECO:0000256" key="4">
    <source>
        <dbReference type="ARBA" id="ARBA00022801"/>
    </source>
</evidence>
<keyword evidence="4 7" id="KW-0378">Hydrolase</keyword>
<protein>
    <submittedName>
        <fullName evidence="9">M3 family metallopeptidase</fullName>
    </submittedName>
</protein>
<dbReference type="GO" id="GO:0005829">
    <property type="term" value="C:cytosol"/>
    <property type="evidence" value="ECO:0007669"/>
    <property type="project" value="TreeGrafter"/>
</dbReference>
<dbReference type="GO" id="GO:0004222">
    <property type="term" value="F:metalloendopeptidase activity"/>
    <property type="evidence" value="ECO:0007669"/>
    <property type="project" value="InterPro"/>
</dbReference>
<dbReference type="SUPFAM" id="SSF55486">
    <property type="entry name" value="Metalloproteases ('zincins'), catalytic domain"/>
    <property type="match status" value="1"/>
</dbReference>
<dbReference type="PANTHER" id="PTHR43660">
    <property type="entry name" value="DIPEPTIDYL CARBOXYPEPTIDASE"/>
    <property type="match status" value="1"/>
</dbReference>
<sequence length="677" mass="74813">MSNPFLHTSTLPYQLPPFEQITPDDFLPAFKAGFDENLMEIDAIAANSDTPDFENTIAAMERAGQTLARTAYVFFTFAAADATEQIQAIQQEVGPQLAEHEDSIYLNKALFERISAVSTDGLDEESARLVSEYRRSFIRAGAQLDDEGQARMRKLNARLSVLGTEYAQKLLKDTNESALLVTDAAELDGLSDDDIASAAAAAAEAGWAGASKEKYLLSLVLPTSQPALASLTNRDTRRRLLEASLNRGFRNNSENTLGIAAEMAALRAERAELLGFANHAEFATDNQTAPSLEAIHAMLGKLAPPAVRNAQAEAELLREAAARDGVEDLQAWDWSYYSEQVRREKFSVDRAALRPYFELERVLKDGVFYAANRLYGVTFTERPDLAGYHPDVRVWEVKNEDGSGLGLFLGDYYTRDTKAGGAWMNSLVHQSSLLGTASVVINNLNIAKPAAGEPTLLSFDEVVTAFHEFGHALHGLFSDVTYPQFSGTAVPRDFVEYPSQVNEMWMLWPEVVANFAKHYATGEPLPQDAIDRIEAASTWGEGFGTTEYLGATLLDLAWHELAPGETVQDPEAFEAEALERAGVALDLVPPRYRSGYFKHIFAGGYAASYYAYIWSEVLDADTVEWFKENGGLTRENGDRFRRELLARGNSIDPLQSFRNFRGREAAIEPLLHRRGLA</sequence>
<dbReference type="GO" id="GO:0004180">
    <property type="term" value="F:carboxypeptidase activity"/>
    <property type="evidence" value="ECO:0007669"/>
    <property type="project" value="TreeGrafter"/>
</dbReference>
<dbReference type="RefSeq" id="WP_207347009.1">
    <property type="nucleotide sequence ID" value="NZ_CP076456.1"/>
</dbReference>
<dbReference type="InterPro" id="IPR024079">
    <property type="entry name" value="MetalloPept_cat_dom_sf"/>
</dbReference>
<dbReference type="GO" id="GO:0046872">
    <property type="term" value="F:metal ion binding"/>
    <property type="evidence" value="ECO:0007669"/>
    <property type="project" value="UniProtKB-UniRule"/>
</dbReference>
<dbReference type="AlphaFoldDB" id="A0A975S4M7"/>
<dbReference type="KEGG" id="asun:KG104_10835"/>
<accession>A0A975S4M7</accession>
<evidence type="ECO:0000256" key="6">
    <source>
        <dbReference type="ARBA" id="ARBA00023049"/>
    </source>
</evidence>
<comment type="similarity">
    <text evidence="1 7">Belongs to the peptidase M3 family.</text>
</comment>
<organism evidence="9 10">
    <name type="scientific">Arthrobacter sunyaminii</name>
    <dbReference type="NCBI Taxonomy" id="2816859"/>
    <lineage>
        <taxon>Bacteria</taxon>
        <taxon>Bacillati</taxon>
        <taxon>Actinomycetota</taxon>
        <taxon>Actinomycetes</taxon>
        <taxon>Micrococcales</taxon>
        <taxon>Micrococcaceae</taxon>
        <taxon>Arthrobacter</taxon>
    </lineage>
</organism>
<proteinExistence type="inferred from homology"/>
<dbReference type="FunFam" id="3.40.390.10:FF:000009">
    <property type="entry name" value="Oligopeptidase A"/>
    <property type="match status" value="1"/>
</dbReference>
<dbReference type="InterPro" id="IPR045090">
    <property type="entry name" value="Pept_M3A_M3B"/>
</dbReference>
<keyword evidence="3 7" id="KW-0479">Metal-binding</keyword>
<evidence type="ECO:0000256" key="7">
    <source>
        <dbReference type="RuleBase" id="RU003435"/>
    </source>
</evidence>
<keyword evidence="10" id="KW-1185">Reference proteome</keyword>
<evidence type="ECO:0000313" key="9">
    <source>
        <dbReference type="EMBL" id="QWQ35022.1"/>
    </source>
</evidence>
<feature type="domain" description="Peptidase M3A/M3B catalytic" evidence="8">
    <location>
        <begin position="228"/>
        <end position="674"/>
    </location>
</feature>
<keyword evidence="5 7" id="KW-0862">Zinc</keyword>
<dbReference type="Proteomes" id="UP000680588">
    <property type="component" value="Chromosome"/>
</dbReference>